<organism evidence="10 11">
    <name type="scientific">Saponaria officinalis</name>
    <name type="common">Common soapwort</name>
    <name type="synonym">Lychnis saponaria</name>
    <dbReference type="NCBI Taxonomy" id="3572"/>
    <lineage>
        <taxon>Eukaryota</taxon>
        <taxon>Viridiplantae</taxon>
        <taxon>Streptophyta</taxon>
        <taxon>Embryophyta</taxon>
        <taxon>Tracheophyta</taxon>
        <taxon>Spermatophyta</taxon>
        <taxon>Magnoliopsida</taxon>
        <taxon>eudicotyledons</taxon>
        <taxon>Gunneridae</taxon>
        <taxon>Pentapetalae</taxon>
        <taxon>Caryophyllales</taxon>
        <taxon>Caryophyllaceae</taxon>
        <taxon>Caryophylleae</taxon>
        <taxon>Saponaria</taxon>
    </lineage>
</organism>
<comment type="caution">
    <text evidence="10">The sequence shown here is derived from an EMBL/GenBank/DDBJ whole genome shotgun (WGS) entry which is preliminary data.</text>
</comment>
<keyword evidence="8" id="KW-0067">ATP-binding</keyword>
<evidence type="ECO:0000256" key="4">
    <source>
        <dbReference type="ARBA" id="ARBA00022605"/>
    </source>
</evidence>
<dbReference type="InterPro" id="IPR041727">
    <property type="entry name" value="NAGK-C"/>
</dbReference>
<dbReference type="SUPFAM" id="SSF53633">
    <property type="entry name" value="Carbamate kinase-like"/>
    <property type="match status" value="1"/>
</dbReference>
<feature type="domain" description="Aspartate/glutamate/uridylate kinase" evidence="9">
    <location>
        <begin position="90"/>
        <end position="328"/>
    </location>
</feature>
<evidence type="ECO:0000259" key="9">
    <source>
        <dbReference type="Pfam" id="PF00696"/>
    </source>
</evidence>
<dbReference type="Gene3D" id="3.40.1160.10">
    <property type="entry name" value="Acetylglutamate kinase-like"/>
    <property type="match status" value="1"/>
</dbReference>
<dbReference type="InterPro" id="IPR036393">
    <property type="entry name" value="AceGlu_kinase-like_sf"/>
</dbReference>
<evidence type="ECO:0000256" key="5">
    <source>
        <dbReference type="ARBA" id="ARBA00022679"/>
    </source>
</evidence>
<dbReference type="InterPro" id="IPR037528">
    <property type="entry name" value="ArgB"/>
</dbReference>
<evidence type="ECO:0000256" key="1">
    <source>
        <dbReference type="ARBA" id="ARBA00004828"/>
    </source>
</evidence>
<keyword evidence="7" id="KW-0418">Kinase</keyword>
<dbReference type="GO" id="GO:0003991">
    <property type="term" value="F:acetylglutamate kinase activity"/>
    <property type="evidence" value="ECO:0007669"/>
    <property type="project" value="UniProtKB-EC"/>
</dbReference>
<keyword evidence="5" id="KW-0808">Transferase</keyword>
<dbReference type="PANTHER" id="PTHR23342">
    <property type="entry name" value="N-ACETYLGLUTAMATE SYNTHASE"/>
    <property type="match status" value="1"/>
</dbReference>
<dbReference type="InterPro" id="IPR004662">
    <property type="entry name" value="AcgluKinase_fam"/>
</dbReference>
<keyword evidence="6" id="KW-0547">Nucleotide-binding</keyword>
<dbReference type="InterPro" id="IPR001048">
    <property type="entry name" value="Asp/Glu/Uridylate_kinase"/>
</dbReference>
<dbReference type="HAMAP" id="MF_00082">
    <property type="entry name" value="ArgB"/>
    <property type="match status" value="1"/>
</dbReference>
<evidence type="ECO:0000256" key="3">
    <source>
        <dbReference type="ARBA" id="ARBA00022571"/>
    </source>
</evidence>
<proteinExistence type="inferred from homology"/>
<dbReference type="AlphaFoldDB" id="A0AAW1LMF8"/>
<dbReference type="GO" id="GO:0005524">
    <property type="term" value="F:ATP binding"/>
    <property type="evidence" value="ECO:0007669"/>
    <property type="project" value="UniProtKB-KW"/>
</dbReference>
<dbReference type="NCBIfam" id="TIGR00761">
    <property type="entry name" value="argB"/>
    <property type="match status" value="1"/>
</dbReference>
<dbReference type="Pfam" id="PF00696">
    <property type="entry name" value="AA_kinase"/>
    <property type="match status" value="1"/>
</dbReference>
<evidence type="ECO:0000256" key="2">
    <source>
        <dbReference type="ARBA" id="ARBA00013065"/>
    </source>
</evidence>
<dbReference type="CDD" id="cd04250">
    <property type="entry name" value="AAK_NAGK-C"/>
    <property type="match status" value="1"/>
</dbReference>
<dbReference type="EMBL" id="JBDFQZ010000004">
    <property type="protein sequence ID" value="KAK9735206.1"/>
    <property type="molecule type" value="Genomic_DNA"/>
</dbReference>
<dbReference type="EMBL" id="JBDFQZ010000004">
    <property type="protein sequence ID" value="KAK9735205.1"/>
    <property type="molecule type" value="Genomic_DNA"/>
</dbReference>
<evidence type="ECO:0000256" key="7">
    <source>
        <dbReference type="ARBA" id="ARBA00022777"/>
    </source>
</evidence>
<dbReference type="FunFam" id="3.40.1160.10:FF:000004">
    <property type="entry name" value="Acetylglutamate kinase"/>
    <property type="match status" value="1"/>
</dbReference>
<comment type="pathway">
    <text evidence="1">Amino-acid biosynthesis; L-arginine biosynthesis; N(2)-acetyl-L-ornithine from L-glutamate: step 2/4.</text>
</comment>
<evidence type="ECO:0000313" key="11">
    <source>
        <dbReference type="Proteomes" id="UP001443914"/>
    </source>
</evidence>
<evidence type="ECO:0000256" key="8">
    <source>
        <dbReference type="ARBA" id="ARBA00022840"/>
    </source>
</evidence>
<sequence length="351" mass="37130">MLAAKTLGISHLSISENSLKCPNHHSKLHLPVTNARSPTNKTCASRLISTIKSTLSMDTNKSLTSSLTPAQTRVDILAESLPYLQKFRGKTIVVKYGGAAMKSESLQASVINDLVLLSCVGIRPIFVHGGGPEINLWLDRIGLKPNFLNGLRVTDASTMEIVTMVLVGKVNKLLVSLINKAGATAVGMCGMDGRLFTARPSPRAAELGFVGEVANVDPTTLRPLVDNNHIPVIASVASDEKGQSYNINADTVAGELAAALGAEKLILLTDVSGILHDKNDPGSLVKEIDIAGIKEMVEDGKIAGGMIPKVNCCIRSLEQGVRTASIIDGRLQHSLLLEILTDEGAGTMITG</sequence>
<keyword evidence="3" id="KW-0055">Arginine biosynthesis</keyword>
<protein>
    <recommendedName>
        <fullName evidence="2">acetylglutamate kinase</fullName>
        <ecNumber evidence="2">2.7.2.8</ecNumber>
    </recommendedName>
</protein>
<gene>
    <name evidence="10" type="ORF">RND81_04G190800</name>
</gene>
<dbReference type="Proteomes" id="UP001443914">
    <property type="component" value="Unassembled WGS sequence"/>
</dbReference>
<evidence type="ECO:0000313" key="10">
    <source>
        <dbReference type="EMBL" id="KAK9735205.1"/>
    </source>
</evidence>
<dbReference type="GO" id="GO:0009534">
    <property type="term" value="C:chloroplast thylakoid"/>
    <property type="evidence" value="ECO:0007669"/>
    <property type="project" value="TreeGrafter"/>
</dbReference>
<dbReference type="GO" id="GO:0006526">
    <property type="term" value="P:L-arginine biosynthetic process"/>
    <property type="evidence" value="ECO:0007669"/>
    <property type="project" value="UniProtKB-KW"/>
</dbReference>
<name>A0AAW1LMF8_SAPOF</name>
<dbReference type="EMBL" id="JBDFQZ010000004">
    <property type="protein sequence ID" value="KAK9735208.1"/>
    <property type="molecule type" value="Genomic_DNA"/>
</dbReference>
<reference evidence="10 11" key="1">
    <citation type="submission" date="2024-03" db="EMBL/GenBank/DDBJ databases">
        <title>WGS assembly of Saponaria officinalis var. Norfolk2.</title>
        <authorList>
            <person name="Jenkins J."/>
            <person name="Shu S."/>
            <person name="Grimwood J."/>
            <person name="Barry K."/>
            <person name="Goodstein D."/>
            <person name="Schmutz J."/>
            <person name="Leebens-Mack J."/>
            <person name="Osbourn A."/>
        </authorList>
    </citation>
    <scope>NUCLEOTIDE SEQUENCE [LARGE SCALE GENOMIC DNA]</scope>
    <source>
        <strain evidence="11">cv. Norfolk2</strain>
        <strain evidence="10">JIC</strain>
        <tissue evidence="10">Leaf</tissue>
    </source>
</reference>
<keyword evidence="4" id="KW-0028">Amino-acid biosynthesis</keyword>
<keyword evidence="11" id="KW-1185">Reference proteome</keyword>
<accession>A0AAW1LMF8</accession>
<evidence type="ECO:0000256" key="6">
    <source>
        <dbReference type="ARBA" id="ARBA00022741"/>
    </source>
</evidence>
<dbReference type="PANTHER" id="PTHR23342:SF0">
    <property type="entry name" value="N-ACETYLGLUTAMATE SYNTHASE, MITOCHONDRIAL"/>
    <property type="match status" value="1"/>
</dbReference>
<dbReference type="EC" id="2.7.2.8" evidence="2"/>